<dbReference type="SUPFAM" id="SSF111369">
    <property type="entry name" value="HlyD-like secretion proteins"/>
    <property type="match status" value="2"/>
</dbReference>
<dbReference type="PRINTS" id="PR01490">
    <property type="entry name" value="RTXTOXIND"/>
</dbReference>
<dbReference type="GO" id="GO:0030313">
    <property type="term" value="C:cell envelope"/>
    <property type="evidence" value="ECO:0007669"/>
    <property type="project" value="UniProtKB-SubCell"/>
</dbReference>
<keyword evidence="2" id="KW-0175">Coiled coil</keyword>
<accession>A0A1G2I1D3</accession>
<evidence type="ECO:0000313" key="6">
    <source>
        <dbReference type="Proteomes" id="UP000176421"/>
    </source>
</evidence>
<keyword evidence="3" id="KW-0812">Transmembrane</keyword>
<gene>
    <name evidence="5" type="ORF">A3D35_01150</name>
</gene>
<dbReference type="AlphaFoldDB" id="A0A1G2I1D3"/>
<sequence>MQLPKFLSHHRIKKHLTKKRIFWYVIIIIFILAGWWFFFGRNNSANNIQIGVVKKQDIKQTVLATGQVISGTDLSLGFQASGMVARVNVKEGDRVYRGQVLASLNQATTMASLTSAEGSLAQAKANYDKLLAGATSEDIKTVEGLVASAQQDLDNEYLGAKGILSNAYSKIYGSYTLIVYLQSTYFGSTDQEGIKVAYAKTDIQNQMADAKKYIYAANSNSVIDEAVLHMTNALHNTYNDLAITRDQCDIGVYYSIVSSIDKSSLDAQKTSVNTAIISVSDLQQAIASYKVALQKAKDQLAFKKAPPTQAEIDYVKGQLLSAQGQVDAARAALNNLIIVAPSSGTITQVDIKVGQQASALSQAIVLQNISDLHTEANISEANIASLQPNQPVDYTFDALGPDQHFAGRILTINPASTVIAGVVNYKVKGDLNDVPGVKPGMTVNMTILVAEKHDALAISYSAIINKNSKQYVRIIDDPKEKTYHEVEVTTGLQADGGLVEILSGLVEDQEVVTYIKK</sequence>
<keyword evidence="3" id="KW-0472">Membrane</keyword>
<evidence type="ECO:0000259" key="4">
    <source>
        <dbReference type="Pfam" id="PF25917"/>
    </source>
</evidence>
<protein>
    <recommendedName>
        <fullName evidence="4">Multidrug resistance protein MdtA-like barrel-sandwich hybrid domain-containing protein</fullName>
    </recommendedName>
</protein>
<feature type="domain" description="Multidrug resistance protein MdtA-like barrel-sandwich hybrid" evidence="4">
    <location>
        <begin position="77"/>
        <end position="362"/>
    </location>
</feature>
<proteinExistence type="predicted"/>
<dbReference type="PANTHER" id="PTHR32347">
    <property type="entry name" value="EFFLUX SYSTEM COMPONENT YKNX-RELATED"/>
    <property type="match status" value="1"/>
</dbReference>
<comment type="caution">
    <text evidence="5">The sequence shown here is derived from an EMBL/GenBank/DDBJ whole genome shotgun (WGS) entry which is preliminary data.</text>
</comment>
<dbReference type="STRING" id="1802206.A3D35_01150"/>
<evidence type="ECO:0000256" key="2">
    <source>
        <dbReference type="ARBA" id="ARBA00023054"/>
    </source>
</evidence>
<name>A0A1G2I1D3_9BACT</name>
<dbReference type="InterPro" id="IPR050465">
    <property type="entry name" value="UPF0194_transport"/>
</dbReference>
<keyword evidence="3" id="KW-1133">Transmembrane helix</keyword>
<comment type="subcellular location">
    <subcellularLocation>
        <location evidence="1">Cell envelope</location>
    </subcellularLocation>
</comment>
<dbReference type="Gene3D" id="2.40.30.170">
    <property type="match status" value="1"/>
</dbReference>
<dbReference type="Gene3D" id="2.40.50.100">
    <property type="match status" value="1"/>
</dbReference>
<evidence type="ECO:0000256" key="1">
    <source>
        <dbReference type="ARBA" id="ARBA00004196"/>
    </source>
</evidence>
<organism evidence="5 6">
    <name type="scientific">Candidatus Staskawiczbacteria bacterium RIFCSPHIGHO2_02_FULL_34_9</name>
    <dbReference type="NCBI Taxonomy" id="1802206"/>
    <lineage>
        <taxon>Bacteria</taxon>
        <taxon>Candidatus Staskawicziibacteriota</taxon>
    </lineage>
</organism>
<reference evidence="5 6" key="1">
    <citation type="journal article" date="2016" name="Nat. Commun.">
        <title>Thousands of microbial genomes shed light on interconnected biogeochemical processes in an aquifer system.</title>
        <authorList>
            <person name="Anantharaman K."/>
            <person name="Brown C.T."/>
            <person name="Hug L.A."/>
            <person name="Sharon I."/>
            <person name="Castelle C.J."/>
            <person name="Probst A.J."/>
            <person name="Thomas B.C."/>
            <person name="Singh A."/>
            <person name="Wilkins M.J."/>
            <person name="Karaoz U."/>
            <person name="Brodie E.L."/>
            <person name="Williams K.H."/>
            <person name="Hubbard S.S."/>
            <person name="Banfield J.F."/>
        </authorList>
    </citation>
    <scope>NUCLEOTIDE SEQUENCE [LARGE SCALE GENOMIC DNA]</scope>
</reference>
<evidence type="ECO:0000256" key="3">
    <source>
        <dbReference type="SAM" id="Phobius"/>
    </source>
</evidence>
<dbReference type="Gene3D" id="2.40.420.20">
    <property type="match status" value="1"/>
</dbReference>
<dbReference type="Proteomes" id="UP000176421">
    <property type="component" value="Unassembled WGS sequence"/>
</dbReference>
<dbReference type="InterPro" id="IPR058625">
    <property type="entry name" value="MdtA-like_BSH"/>
</dbReference>
<evidence type="ECO:0000313" key="5">
    <source>
        <dbReference type="EMBL" id="OGZ68612.1"/>
    </source>
</evidence>
<dbReference type="PANTHER" id="PTHR32347:SF23">
    <property type="entry name" value="BLL5650 PROTEIN"/>
    <property type="match status" value="1"/>
</dbReference>
<feature type="transmembrane region" description="Helical" evidence="3">
    <location>
        <begin position="21"/>
        <end position="39"/>
    </location>
</feature>
<dbReference type="EMBL" id="MHOS01000019">
    <property type="protein sequence ID" value="OGZ68612.1"/>
    <property type="molecule type" value="Genomic_DNA"/>
</dbReference>
<dbReference type="Pfam" id="PF25917">
    <property type="entry name" value="BSH_RND"/>
    <property type="match status" value="1"/>
</dbReference>